<accession>A0AAJ7TNK7</accession>
<dbReference type="SUPFAM" id="SSF50494">
    <property type="entry name" value="Trypsin-like serine proteases"/>
    <property type="match status" value="1"/>
</dbReference>
<organism evidence="6 7">
    <name type="scientific">Petromyzon marinus</name>
    <name type="common">Sea lamprey</name>
    <dbReference type="NCBI Taxonomy" id="7757"/>
    <lineage>
        <taxon>Eukaryota</taxon>
        <taxon>Metazoa</taxon>
        <taxon>Chordata</taxon>
        <taxon>Craniata</taxon>
        <taxon>Vertebrata</taxon>
        <taxon>Cyclostomata</taxon>
        <taxon>Hyperoartia</taxon>
        <taxon>Petromyzontiformes</taxon>
        <taxon>Petromyzontidae</taxon>
        <taxon>Petromyzon</taxon>
    </lineage>
</organism>
<evidence type="ECO:0000313" key="6">
    <source>
        <dbReference type="Proteomes" id="UP001318040"/>
    </source>
</evidence>
<dbReference type="PANTHER" id="PTHR24252">
    <property type="entry name" value="ACROSIN-RELATED"/>
    <property type="match status" value="1"/>
</dbReference>
<sequence length="340" mass="36821">MGTQWAQIALLLQLSSVALAVPSTRTIQFSGYEGNVSSRDHVPNDTDVDFTFLIVAVSRKVIKIKFEWLSLREDAVCANESLSVLDGAARANALAVLCGTSMPSVSFKSTQSNLTLVLRSTGPLVERGFRLKYSSVTATPSSAACGKTSDWRNFPWDVQLFFNSRFAANGTIIGRRWILTTAKQIVTAVGIIAVHSRFNASMHDYNVAVVELSKAVPFSDAVSAVCLPHATRPAPAAGKVCYLGNGYGLPLGILSQSDCASAQFYGSTVSSRMLCAQNIEHSGCWANSAQSLVCREEDDRWYVTGLASWGNQCNYLPARAYPGVFTRVYKFLGFIEGIAN</sequence>
<feature type="domain" description="CUB" evidence="4">
    <location>
        <begin position="23"/>
        <end position="136"/>
    </location>
</feature>
<dbReference type="Gene3D" id="2.60.120.290">
    <property type="entry name" value="Spermadhesin, CUB domain"/>
    <property type="match status" value="1"/>
</dbReference>
<name>A0AAJ7TNK7_PETMA</name>
<protein>
    <submittedName>
        <fullName evidence="7">Transmembrane protease serine 11E-like isoform X2</fullName>
    </submittedName>
</protein>
<evidence type="ECO:0000256" key="1">
    <source>
        <dbReference type="ARBA" id="ARBA00023157"/>
    </source>
</evidence>
<dbReference type="InterPro" id="IPR001254">
    <property type="entry name" value="Trypsin_dom"/>
</dbReference>
<feature type="signal peptide" evidence="3">
    <location>
        <begin position="1"/>
        <end position="20"/>
    </location>
</feature>
<dbReference type="PROSITE" id="PS50240">
    <property type="entry name" value="TRYPSIN_DOM"/>
    <property type="match status" value="1"/>
</dbReference>
<dbReference type="InterPro" id="IPR000859">
    <property type="entry name" value="CUB_dom"/>
</dbReference>
<dbReference type="GO" id="GO:0004252">
    <property type="term" value="F:serine-type endopeptidase activity"/>
    <property type="evidence" value="ECO:0007669"/>
    <property type="project" value="InterPro"/>
</dbReference>
<dbReference type="GO" id="GO:0006508">
    <property type="term" value="P:proteolysis"/>
    <property type="evidence" value="ECO:0007669"/>
    <property type="project" value="InterPro"/>
</dbReference>
<reference evidence="7" key="1">
    <citation type="submission" date="2025-08" db="UniProtKB">
        <authorList>
            <consortium name="RefSeq"/>
        </authorList>
    </citation>
    <scope>IDENTIFICATION</scope>
    <source>
        <tissue evidence="7">Sperm</tissue>
    </source>
</reference>
<dbReference type="InterPro" id="IPR009003">
    <property type="entry name" value="Peptidase_S1_PA"/>
</dbReference>
<dbReference type="Pfam" id="PF00431">
    <property type="entry name" value="CUB"/>
    <property type="match status" value="1"/>
</dbReference>
<keyword evidence="1" id="KW-1015">Disulfide bond</keyword>
<dbReference type="Pfam" id="PF00089">
    <property type="entry name" value="Trypsin"/>
    <property type="match status" value="1"/>
</dbReference>
<evidence type="ECO:0000259" key="5">
    <source>
        <dbReference type="PROSITE" id="PS50240"/>
    </source>
</evidence>
<evidence type="ECO:0000256" key="3">
    <source>
        <dbReference type="SAM" id="SignalP"/>
    </source>
</evidence>
<dbReference type="AlphaFoldDB" id="A0AAJ7TNK7"/>
<keyword evidence="3" id="KW-0732">Signal</keyword>
<dbReference type="CDD" id="cd00041">
    <property type="entry name" value="CUB"/>
    <property type="match status" value="1"/>
</dbReference>
<dbReference type="InterPro" id="IPR035914">
    <property type="entry name" value="Sperma_CUB_dom_sf"/>
</dbReference>
<dbReference type="InterPro" id="IPR043504">
    <property type="entry name" value="Peptidase_S1_PA_chymotrypsin"/>
</dbReference>
<dbReference type="SUPFAM" id="SSF49854">
    <property type="entry name" value="Spermadhesin, CUB domain"/>
    <property type="match status" value="1"/>
</dbReference>
<keyword evidence="6" id="KW-1185">Reference proteome</keyword>
<dbReference type="PANTHER" id="PTHR24252:SF7">
    <property type="entry name" value="HYALIN"/>
    <property type="match status" value="1"/>
</dbReference>
<feature type="chain" id="PRO_5042461030" evidence="3">
    <location>
        <begin position="21"/>
        <end position="340"/>
    </location>
</feature>
<dbReference type="CDD" id="cd00190">
    <property type="entry name" value="Tryp_SPc"/>
    <property type="match status" value="1"/>
</dbReference>
<dbReference type="Proteomes" id="UP001318040">
    <property type="component" value="Chromosome 33"/>
</dbReference>
<evidence type="ECO:0000256" key="2">
    <source>
        <dbReference type="PROSITE-ProRule" id="PRU00059"/>
    </source>
</evidence>
<dbReference type="PROSITE" id="PS01180">
    <property type="entry name" value="CUB"/>
    <property type="match status" value="1"/>
</dbReference>
<dbReference type="Gene3D" id="2.40.10.10">
    <property type="entry name" value="Trypsin-like serine proteases"/>
    <property type="match status" value="4"/>
</dbReference>
<comment type="caution">
    <text evidence="2">Lacks conserved residue(s) required for the propagation of feature annotation.</text>
</comment>
<proteinExistence type="predicted"/>
<evidence type="ECO:0000313" key="7">
    <source>
        <dbReference type="RefSeq" id="XP_032821172.1"/>
    </source>
</evidence>
<feature type="domain" description="Peptidase S1" evidence="5">
    <location>
        <begin position="143"/>
        <end position="340"/>
    </location>
</feature>
<gene>
    <name evidence="7" type="primary">LOC116948527</name>
</gene>
<dbReference type="GeneID" id="116948527"/>
<evidence type="ECO:0000259" key="4">
    <source>
        <dbReference type="PROSITE" id="PS01180"/>
    </source>
</evidence>
<dbReference type="SMART" id="SM00020">
    <property type="entry name" value="Tryp_SPc"/>
    <property type="match status" value="1"/>
</dbReference>
<dbReference type="RefSeq" id="XP_032821172.1">
    <property type="nucleotide sequence ID" value="XM_032965281.1"/>
</dbReference>